<evidence type="ECO:0000256" key="1">
    <source>
        <dbReference type="SAM" id="SignalP"/>
    </source>
</evidence>
<organism evidence="2 3">
    <name type="scientific">Kaustia mangrovi</name>
    <dbReference type="NCBI Taxonomy" id="2593653"/>
    <lineage>
        <taxon>Bacteria</taxon>
        <taxon>Pseudomonadati</taxon>
        <taxon>Pseudomonadota</taxon>
        <taxon>Alphaproteobacteria</taxon>
        <taxon>Hyphomicrobiales</taxon>
        <taxon>Parvibaculaceae</taxon>
        <taxon>Kaustia</taxon>
    </lineage>
</organism>
<keyword evidence="1" id="KW-0732">Signal</keyword>
<protein>
    <submittedName>
        <fullName evidence="2">Uncharacterized protein</fullName>
    </submittedName>
</protein>
<dbReference type="AlphaFoldDB" id="A0A7S8C6C3"/>
<dbReference type="Proteomes" id="UP000593594">
    <property type="component" value="Chromosome"/>
</dbReference>
<sequence length="106" mass="10722">MTHDFRRMAVGRACILSAMAGLAACTMAPVPDEDLGGGPGPVPAGLQVACANGAGPLYGVDPDTISPLGVDITDDNQYAMTLDVGNDRQAVCTVDSNGNVIGVTDM</sequence>
<evidence type="ECO:0000313" key="2">
    <source>
        <dbReference type="EMBL" id="QPC44213.1"/>
    </source>
</evidence>
<evidence type="ECO:0000313" key="3">
    <source>
        <dbReference type="Proteomes" id="UP000593594"/>
    </source>
</evidence>
<gene>
    <name evidence="2" type="ORF">HW532_16830</name>
</gene>
<dbReference type="PROSITE" id="PS51257">
    <property type="entry name" value="PROKAR_LIPOPROTEIN"/>
    <property type="match status" value="1"/>
</dbReference>
<dbReference type="KEGG" id="kmn:HW532_16830"/>
<reference evidence="2 3" key="1">
    <citation type="submission" date="2020-06" db="EMBL/GenBank/DDBJ databases">
        <title>Genome sequence of 2 isolates from Red Sea Mangroves.</title>
        <authorList>
            <person name="Sefrji F."/>
            <person name="Michoud G."/>
            <person name="Merlino G."/>
            <person name="Daffonchio D."/>
        </authorList>
    </citation>
    <scope>NUCLEOTIDE SEQUENCE [LARGE SCALE GENOMIC DNA]</scope>
    <source>
        <strain evidence="2 3">R1DC25</strain>
    </source>
</reference>
<keyword evidence="3" id="KW-1185">Reference proteome</keyword>
<feature type="signal peptide" evidence="1">
    <location>
        <begin position="1"/>
        <end position="23"/>
    </location>
</feature>
<name>A0A7S8C6C3_9HYPH</name>
<feature type="chain" id="PRO_5032995723" evidence="1">
    <location>
        <begin position="24"/>
        <end position="106"/>
    </location>
</feature>
<dbReference type="RefSeq" id="WP_213161579.1">
    <property type="nucleotide sequence ID" value="NZ_CP058214.1"/>
</dbReference>
<dbReference type="EMBL" id="CP058214">
    <property type="protein sequence ID" value="QPC44213.1"/>
    <property type="molecule type" value="Genomic_DNA"/>
</dbReference>
<proteinExistence type="predicted"/>
<accession>A0A7S8C6C3</accession>